<dbReference type="InterPro" id="IPR020846">
    <property type="entry name" value="MFS_dom"/>
</dbReference>
<evidence type="ECO:0000259" key="8">
    <source>
        <dbReference type="PROSITE" id="PS50850"/>
    </source>
</evidence>
<dbReference type="AlphaFoldDB" id="A0AAC9MZS0"/>
<dbReference type="Gene3D" id="1.20.1250.20">
    <property type="entry name" value="MFS general substrate transporter like domains"/>
    <property type="match status" value="1"/>
</dbReference>
<dbReference type="PANTHER" id="PTHR23513:SF6">
    <property type="entry name" value="MAJOR FACILITATOR SUPERFAMILY ASSOCIATED DOMAIN-CONTAINING PROTEIN"/>
    <property type="match status" value="1"/>
</dbReference>
<dbReference type="CDD" id="cd06173">
    <property type="entry name" value="MFS_MefA_like"/>
    <property type="match status" value="1"/>
</dbReference>
<evidence type="ECO:0000256" key="3">
    <source>
        <dbReference type="ARBA" id="ARBA00022475"/>
    </source>
</evidence>
<name>A0AAC9MZS0_9PSEU</name>
<feature type="transmembrane region" description="Helical" evidence="7">
    <location>
        <begin position="285"/>
        <end position="305"/>
    </location>
</feature>
<accession>A0AAC9MZS0</accession>
<keyword evidence="4 7" id="KW-0812">Transmembrane</keyword>
<sequence length="413" mass="43516">MYLPAIQLLAADLAADDRTVSGIRVAMTLPPVMFILLAGAAADRLHRRRLMILADVVRAVTILAFAVITAGGLNNWWLLLAVVMALGASQTFHDSSAQALLPQLVPAPALVQANGVLTAALTLGFSFAGPALGGVLFSWNISLPFFVNAVTFAVSGVLIHWIRAERQADEIGRPATGPATGVLADIRAGLGYTRRHPLLRSLSLLGVIVAFAVGMVTGIFVLFATRHLALGPIGYGMLLIGEAIGALVGSAIALRLSGGLRRRGLFRALPVVLGVIYLVEASTRSLSVVFATIVIGNTAFLIWVIMSTSVRQEAAPIELAGRINSVYRLGVLAATGFGAIIGGLLSETFGVLMPFVAGAAVLLVIPWCVPLRGRLTENTAERDHASGGSERRPRRFCSATSARLGGSERVHRR</sequence>
<reference evidence="10" key="1">
    <citation type="submission" date="2016-03" db="EMBL/GenBank/DDBJ databases">
        <title>Complete genome sequence of the type strain Actinoalloteichus hymeniacidonis DSM 45092.</title>
        <authorList>
            <person name="Schaffert L."/>
            <person name="Albersmeier A."/>
            <person name="Winkler A."/>
            <person name="Kalinowski J."/>
            <person name="Zotchev S."/>
            <person name="Ruckert C."/>
        </authorList>
    </citation>
    <scope>NUCLEOTIDE SEQUENCE [LARGE SCALE GENOMIC DNA]</scope>
    <source>
        <strain evidence="10">HPA177(T) (DSM 45092(T))</strain>
    </source>
</reference>
<dbReference type="PROSITE" id="PS50850">
    <property type="entry name" value="MFS"/>
    <property type="match status" value="1"/>
</dbReference>
<feature type="transmembrane region" description="Helical" evidence="7">
    <location>
        <begin position="351"/>
        <end position="369"/>
    </location>
</feature>
<dbReference type="Proteomes" id="UP000095210">
    <property type="component" value="Chromosome"/>
</dbReference>
<feature type="transmembrane region" description="Helical" evidence="7">
    <location>
        <begin position="25"/>
        <end position="43"/>
    </location>
</feature>
<dbReference type="GO" id="GO:0022857">
    <property type="term" value="F:transmembrane transporter activity"/>
    <property type="evidence" value="ECO:0007669"/>
    <property type="project" value="InterPro"/>
</dbReference>
<keyword evidence="6 7" id="KW-0472">Membrane</keyword>
<dbReference type="KEGG" id="ahm:TL08_17155"/>
<dbReference type="InterPro" id="IPR036259">
    <property type="entry name" value="MFS_trans_sf"/>
</dbReference>
<comment type="subcellular location">
    <subcellularLocation>
        <location evidence="1">Cell membrane</location>
        <topology evidence="1">Multi-pass membrane protein</topology>
    </subcellularLocation>
</comment>
<keyword evidence="2" id="KW-0813">Transport</keyword>
<feature type="transmembrane region" description="Helical" evidence="7">
    <location>
        <begin position="141"/>
        <end position="162"/>
    </location>
</feature>
<protein>
    <submittedName>
        <fullName evidence="9">Arabinose efflux permease family protein</fullName>
    </submittedName>
</protein>
<feature type="transmembrane region" description="Helical" evidence="7">
    <location>
        <begin position="326"/>
        <end position="345"/>
    </location>
</feature>
<dbReference type="InterPro" id="IPR010290">
    <property type="entry name" value="TM_effector"/>
</dbReference>
<gene>
    <name evidence="9" type="ORF">TL08_17155</name>
</gene>
<dbReference type="Pfam" id="PF05977">
    <property type="entry name" value="MFS_3"/>
    <property type="match status" value="1"/>
</dbReference>
<evidence type="ECO:0000256" key="6">
    <source>
        <dbReference type="ARBA" id="ARBA00023136"/>
    </source>
</evidence>
<dbReference type="GO" id="GO:0005886">
    <property type="term" value="C:plasma membrane"/>
    <property type="evidence" value="ECO:0007669"/>
    <property type="project" value="UniProtKB-SubCell"/>
</dbReference>
<dbReference type="PANTHER" id="PTHR23513">
    <property type="entry name" value="INTEGRAL MEMBRANE EFFLUX PROTEIN-RELATED"/>
    <property type="match status" value="1"/>
</dbReference>
<keyword evidence="5 7" id="KW-1133">Transmembrane helix</keyword>
<evidence type="ECO:0000256" key="7">
    <source>
        <dbReference type="SAM" id="Phobius"/>
    </source>
</evidence>
<dbReference type="EMBL" id="CP014859">
    <property type="protein sequence ID" value="AOS64231.1"/>
    <property type="molecule type" value="Genomic_DNA"/>
</dbReference>
<feature type="transmembrane region" description="Helical" evidence="7">
    <location>
        <begin position="264"/>
        <end position="279"/>
    </location>
</feature>
<proteinExistence type="predicted"/>
<feature type="transmembrane region" description="Helical" evidence="7">
    <location>
        <begin position="235"/>
        <end position="257"/>
    </location>
</feature>
<keyword evidence="10" id="KW-1185">Reference proteome</keyword>
<feature type="domain" description="Major facilitator superfamily (MFS) profile" evidence="8">
    <location>
        <begin position="1"/>
        <end position="167"/>
    </location>
</feature>
<feature type="transmembrane region" description="Helical" evidence="7">
    <location>
        <begin position="202"/>
        <end position="223"/>
    </location>
</feature>
<keyword evidence="3" id="KW-1003">Cell membrane</keyword>
<evidence type="ECO:0000313" key="9">
    <source>
        <dbReference type="EMBL" id="AOS64231.1"/>
    </source>
</evidence>
<organism evidence="9 10">
    <name type="scientific">Actinoalloteichus hymeniacidonis</name>
    <dbReference type="NCBI Taxonomy" id="340345"/>
    <lineage>
        <taxon>Bacteria</taxon>
        <taxon>Bacillati</taxon>
        <taxon>Actinomycetota</taxon>
        <taxon>Actinomycetes</taxon>
        <taxon>Pseudonocardiales</taxon>
        <taxon>Pseudonocardiaceae</taxon>
        <taxon>Actinoalloteichus</taxon>
    </lineage>
</organism>
<evidence type="ECO:0000256" key="1">
    <source>
        <dbReference type="ARBA" id="ARBA00004651"/>
    </source>
</evidence>
<evidence type="ECO:0000256" key="4">
    <source>
        <dbReference type="ARBA" id="ARBA00022692"/>
    </source>
</evidence>
<evidence type="ECO:0000256" key="5">
    <source>
        <dbReference type="ARBA" id="ARBA00022989"/>
    </source>
</evidence>
<dbReference type="SUPFAM" id="SSF103473">
    <property type="entry name" value="MFS general substrate transporter"/>
    <property type="match status" value="1"/>
</dbReference>
<evidence type="ECO:0000313" key="10">
    <source>
        <dbReference type="Proteomes" id="UP000095210"/>
    </source>
</evidence>
<evidence type="ECO:0000256" key="2">
    <source>
        <dbReference type="ARBA" id="ARBA00022448"/>
    </source>
</evidence>